<gene>
    <name evidence="8" type="ORF">QN277_022997</name>
</gene>
<evidence type="ECO:0000313" key="8">
    <source>
        <dbReference type="EMBL" id="KAK4269900.1"/>
    </source>
</evidence>
<feature type="active site" description="Proton acceptor" evidence="4">
    <location>
        <position position="221"/>
    </location>
</feature>
<comment type="caution">
    <text evidence="8">The sequence shown here is derived from an EMBL/GenBank/DDBJ whole genome shotgun (WGS) entry which is preliminary data.</text>
</comment>
<keyword evidence="9" id="KW-1185">Reference proteome</keyword>
<dbReference type="InterPro" id="IPR002641">
    <property type="entry name" value="PNPLA_dom"/>
</dbReference>
<keyword evidence="2 4" id="KW-0442">Lipid degradation</keyword>
<feature type="signal peptide" evidence="6">
    <location>
        <begin position="1"/>
        <end position="23"/>
    </location>
</feature>
<dbReference type="SUPFAM" id="SSF52151">
    <property type="entry name" value="FabD/lysophospholipase-like"/>
    <property type="match status" value="1"/>
</dbReference>
<dbReference type="InterPro" id="IPR016035">
    <property type="entry name" value="Acyl_Trfase/lysoPLipase"/>
</dbReference>
<dbReference type="PANTHER" id="PTHR32176:SF33">
    <property type="entry name" value="PATATIN"/>
    <property type="match status" value="1"/>
</dbReference>
<keyword evidence="4 5" id="KW-0378">Hydrolase</keyword>
<evidence type="ECO:0000256" key="3">
    <source>
        <dbReference type="ARBA" id="ARBA00023098"/>
    </source>
</evidence>
<feature type="short sequence motif" description="GXSXG" evidence="4">
    <location>
        <begin position="84"/>
        <end position="88"/>
    </location>
</feature>
<feature type="chain" id="PRO_5042159834" description="Patatin" evidence="6">
    <location>
        <begin position="24"/>
        <end position="417"/>
    </location>
</feature>
<dbReference type="AlphaFoldDB" id="A0AAE1KCF7"/>
<comment type="domain">
    <text evidence="5">The nitrogen atoms of the two glycine residues in the GGXR motif define the oxyanion hole, and stabilize the oxyanion that forms during the nucleophilic attack by the catalytic serine during substrate cleavage.</text>
</comment>
<evidence type="ECO:0000256" key="6">
    <source>
        <dbReference type="SAM" id="SignalP"/>
    </source>
</evidence>
<dbReference type="Gene3D" id="3.40.1090.10">
    <property type="entry name" value="Cytosolic phospholipase A2 catalytic domain"/>
    <property type="match status" value="1"/>
</dbReference>
<evidence type="ECO:0000256" key="1">
    <source>
        <dbReference type="ARBA" id="ARBA00010240"/>
    </source>
</evidence>
<feature type="domain" description="PNPLA" evidence="7">
    <location>
        <begin position="41"/>
        <end position="234"/>
    </location>
</feature>
<sequence>MASYPFLCVVSLLLTLPPYLSVATHIPKLPPPSHGTIVTILSIDGGGLRGLIPAVILRRLEAHLQELANNKHLRIADFFDVIAGTSTGGLIAEMLTAPDSNKQPLFDASQIVQFYKDEAANIFPPSTPSNLVKPKYSNDYLRHITQKMLNQTRLNDTLTNVVITAFDMKQLSPTLFSNYKLNEMPQLNALLSDIAVATSAAPTYLPPYRFENAGQQFHMIDGGVIATNPGLAALSEVTIKKRKNPEMFPMMKNPNDYTKFLLLSLGCGEAAVKNEYSAEDGDSWGALKYVFNLKTSASPLIDFMFDGNMDMSEYHLASLFQGLNAEDNYLRIQDNSLTQEMAQMDNSKPENLQNLENFGENLLKNVTKRWNVNTFKLEEVPNKVTNEVNLKRMAKILYEERKRRLERMANRKIQSRG</sequence>
<comment type="function">
    <text evidence="5">Lipolytic acyl hydrolase (LAH).</text>
</comment>
<dbReference type="EC" id="3.1.1.-" evidence="5"/>
<dbReference type="GO" id="GO:0016042">
    <property type="term" value="P:lipid catabolic process"/>
    <property type="evidence" value="ECO:0007669"/>
    <property type="project" value="UniProtKB-UniRule"/>
</dbReference>
<evidence type="ECO:0000256" key="5">
    <source>
        <dbReference type="RuleBase" id="RU361262"/>
    </source>
</evidence>
<evidence type="ECO:0000256" key="4">
    <source>
        <dbReference type="PROSITE-ProRule" id="PRU01161"/>
    </source>
</evidence>
<proteinExistence type="inferred from homology"/>
<feature type="short sequence motif" description="DGA/G" evidence="4">
    <location>
        <begin position="221"/>
        <end position="223"/>
    </location>
</feature>
<protein>
    <recommendedName>
        <fullName evidence="5">Patatin</fullName>
        <ecNumber evidence="5">3.1.1.-</ecNumber>
    </recommendedName>
</protein>
<accession>A0AAE1KCF7</accession>
<reference evidence="8" key="1">
    <citation type="submission" date="2023-10" db="EMBL/GenBank/DDBJ databases">
        <title>Chromosome-level genome of the transformable northern wattle, Acacia crassicarpa.</title>
        <authorList>
            <person name="Massaro I."/>
            <person name="Sinha N.R."/>
            <person name="Poethig S."/>
            <person name="Leichty A.R."/>
        </authorList>
    </citation>
    <scope>NUCLEOTIDE SEQUENCE</scope>
    <source>
        <strain evidence="8">Acra3RX</strain>
        <tissue evidence="8">Leaf</tissue>
    </source>
</reference>
<evidence type="ECO:0000256" key="2">
    <source>
        <dbReference type="ARBA" id="ARBA00022963"/>
    </source>
</evidence>
<feature type="active site" description="Nucleophile" evidence="4">
    <location>
        <position position="86"/>
    </location>
</feature>
<comment type="similarity">
    <text evidence="1 5">Belongs to the patatin family.</text>
</comment>
<dbReference type="PROSITE" id="PS51635">
    <property type="entry name" value="PNPLA"/>
    <property type="match status" value="1"/>
</dbReference>
<dbReference type="GO" id="GO:0004620">
    <property type="term" value="F:phospholipase activity"/>
    <property type="evidence" value="ECO:0007669"/>
    <property type="project" value="TreeGrafter"/>
</dbReference>
<name>A0AAE1KCF7_9FABA</name>
<dbReference type="PANTHER" id="PTHR32176">
    <property type="entry name" value="XYLOSE ISOMERASE"/>
    <property type="match status" value="1"/>
</dbReference>
<keyword evidence="3 4" id="KW-0443">Lipid metabolism</keyword>
<dbReference type="Pfam" id="PF01734">
    <property type="entry name" value="Patatin"/>
    <property type="match status" value="1"/>
</dbReference>
<evidence type="ECO:0000259" key="7">
    <source>
        <dbReference type="PROSITE" id="PS51635"/>
    </source>
</evidence>
<dbReference type="EMBL" id="JAWXYG010000006">
    <property type="protein sequence ID" value="KAK4269900.1"/>
    <property type="molecule type" value="Genomic_DNA"/>
</dbReference>
<organism evidence="8 9">
    <name type="scientific">Acacia crassicarpa</name>
    <name type="common">northern wattle</name>
    <dbReference type="NCBI Taxonomy" id="499986"/>
    <lineage>
        <taxon>Eukaryota</taxon>
        <taxon>Viridiplantae</taxon>
        <taxon>Streptophyta</taxon>
        <taxon>Embryophyta</taxon>
        <taxon>Tracheophyta</taxon>
        <taxon>Spermatophyta</taxon>
        <taxon>Magnoliopsida</taxon>
        <taxon>eudicotyledons</taxon>
        <taxon>Gunneridae</taxon>
        <taxon>Pentapetalae</taxon>
        <taxon>rosids</taxon>
        <taxon>fabids</taxon>
        <taxon>Fabales</taxon>
        <taxon>Fabaceae</taxon>
        <taxon>Caesalpinioideae</taxon>
        <taxon>mimosoid clade</taxon>
        <taxon>Acacieae</taxon>
        <taxon>Acacia</taxon>
    </lineage>
</organism>
<dbReference type="GO" id="GO:0047372">
    <property type="term" value="F:monoacylglycerol lipase activity"/>
    <property type="evidence" value="ECO:0007669"/>
    <property type="project" value="TreeGrafter"/>
</dbReference>
<keyword evidence="6" id="KW-0732">Signal</keyword>
<feature type="short sequence motif" description="GXGXXG" evidence="4">
    <location>
        <begin position="45"/>
        <end position="50"/>
    </location>
</feature>
<evidence type="ECO:0000313" key="9">
    <source>
        <dbReference type="Proteomes" id="UP001293593"/>
    </source>
</evidence>
<dbReference type="Proteomes" id="UP001293593">
    <property type="component" value="Unassembled WGS sequence"/>
</dbReference>